<evidence type="ECO:0000313" key="2">
    <source>
        <dbReference type="Proteomes" id="UP000592294"/>
    </source>
</evidence>
<keyword evidence="2" id="KW-1185">Reference proteome</keyword>
<gene>
    <name evidence="1" type="ORF">HW932_20090</name>
</gene>
<sequence length="146" mass="16884">MSSSQNAYDYICPMCGRTDQLQVEVQVMCDLHQDPDEENFETTPARDTDWHFDAESYMQCGHCMHGARSIYFQRIPEGTEVRPTIALEGEIDTPAWARGVVEGLEDDRYTIVFENGLRREFTRNEVARWLYIVKKETVPSPEEATI</sequence>
<comment type="caution">
    <text evidence="1">The sequence shown here is derived from an EMBL/GenBank/DDBJ whole genome shotgun (WGS) entry which is preliminary data.</text>
</comment>
<dbReference type="AlphaFoldDB" id="A0A850RRM0"/>
<accession>A0A850RRM0</accession>
<name>A0A850RRM0_9GAMM</name>
<organism evidence="1 2">
    <name type="scientific">Allochromatium humboldtianum</name>
    <dbReference type="NCBI Taxonomy" id="504901"/>
    <lineage>
        <taxon>Bacteria</taxon>
        <taxon>Pseudomonadati</taxon>
        <taxon>Pseudomonadota</taxon>
        <taxon>Gammaproteobacteria</taxon>
        <taxon>Chromatiales</taxon>
        <taxon>Chromatiaceae</taxon>
        <taxon>Allochromatium</taxon>
    </lineage>
</organism>
<reference evidence="1 2" key="1">
    <citation type="submission" date="2020-06" db="EMBL/GenBank/DDBJ databases">
        <title>Whole-genome sequence of Allochromatium humboldtianum DSM 21881, type strain.</title>
        <authorList>
            <person name="Kyndt J.A."/>
            <person name="Meyer T.E."/>
        </authorList>
    </citation>
    <scope>NUCLEOTIDE SEQUENCE [LARGE SCALE GENOMIC DNA]</scope>
    <source>
        <strain evidence="1 2">DSM 21881</strain>
    </source>
</reference>
<dbReference type="EMBL" id="JABZEO010000025">
    <property type="protein sequence ID" value="NVZ11553.1"/>
    <property type="molecule type" value="Genomic_DNA"/>
</dbReference>
<dbReference type="Proteomes" id="UP000592294">
    <property type="component" value="Unassembled WGS sequence"/>
</dbReference>
<evidence type="ECO:0000313" key="1">
    <source>
        <dbReference type="EMBL" id="NVZ11553.1"/>
    </source>
</evidence>
<protein>
    <submittedName>
        <fullName evidence="1">Uncharacterized protein</fullName>
    </submittedName>
</protein>
<dbReference type="RefSeq" id="WP_176978245.1">
    <property type="nucleotide sequence ID" value="NZ_JABZEO010000025.1"/>
</dbReference>
<proteinExistence type="predicted"/>